<accession>A0A9W9FC08</accession>
<dbReference type="EMBL" id="JAPQKH010000005">
    <property type="protein sequence ID" value="KAJ5097177.1"/>
    <property type="molecule type" value="Genomic_DNA"/>
</dbReference>
<proteinExistence type="predicted"/>
<name>A0A9W9FC08_9EURO</name>
<comment type="caution">
    <text evidence="2">The sequence shown here is derived from an EMBL/GenBank/DDBJ whole genome shotgun (WGS) entry which is preliminary data.</text>
</comment>
<evidence type="ECO:0000256" key="1">
    <source>
        <dbReference type="SAM" id="MobiDB-lite"/>
    </source>
</evidence>
<reference evidence="2" key="2">
    <citation type="journal article" date="2023" name="IMA Fungus">
        <title>Comparative genomic study of the Penicillium genus elucidates a diverse pangenome and 15 lateral gene transfer events.</title>
        <authorList>
            <person name="Petersen C."/>
            <person name="Sorensen T."/>
            <person name="Nielsen M.R."/>
            <person name="Sondergaard T.E."/>
            <person name="Sorensen J.L."/>
            <person name="Fitzpatrick D.A."/>
            <person name="Frisvad J.C."/>
            <person name="Nielsen K.L."/>
        </authorList>
    </citation>
    <scope>NUCLEOTIDE SEQUENCE</scope>
    <source>
        <strain evidence="2">IBT 30069</strain>
    </source>
</reference>
<gene>
    <name evidence="2" type="ORF">N7456_007898</name>
</gene>
<dbReference type="Proteomes" id="UP001149165">
    <property type="component" value="Unassembled WGS sequence"/>
</dbReference>
<reference evidence="2" key="1">
    <citation type="submission" date="2022-11" db="EMBL/GenBank/DDBJ databases">
        <authorList>
            <person name="Petersen C."/>
        </authorList>
    </citation>
    <scope>NUCLEOTIDE SEQUENCE</scope>
    <source>
        <strain evidence="2">IBT 30069</strain>
    </source>
</reference>
<feature type="region of interest" description="Disordered" evidence="1">
    <location>
        <begin position="17"/>
        <end position="47"/>
    </location>
</feature>
<evidence type="ECO:0000313" key="3">
    <source>
        <dbReference type="Proteomes" id="UP001149165"/>
    </source>
</evidence>
<organism evidence="2 3">
    <name type="scientific">Penicillium angulare</name>
    <dbReference type="NCBI Taxonomy" id="116970"/>
    <lineage>
        <taxon>Eukaryota</taxon>
        <taxon>Fungi</taxon>
        <taxon>Dikarya</taxon>
        <taxon>Ascomycota</taxon>
        <taxon>Pezizomycotina</taxon>
        <taxon>Eurotiomycetes</taxon>
        <taxon>Eurotiomycetidae</taxon>
        <taxon>Eurotiales</taxon>
        <taxon>Aspergillaceae</taxon>
        <taxon>Penicillium</taxon>
    </lineage>
</organism>
<keyword evidence="3" id="KW-1185">Reference proteome</keyword>
<dbReference type="OrthoDB" id="4345076at2759"/>
<evidence type="ECO:0000313" key="2">
    <source>
        <dbReference type="EMBL" id="KAJ5097177.1"/>
    </source>
</evidence>
<sequence length="243" mass="29085">MEEKPWEFPLYPAAMREKAKSRKRLSKRHEEHDLRRQAHRNAAKQTPCERKIDTDIAPKFLSSRSSALSDVPSSYWDLTHYKLSNKASCREYKALKTLPRIYTNQIDHPDVSSRDPTGKYFWIRFPRLRWIRLFKCVKVKLPLDSLLQLEQALLDYIGPLYSLGVEYKVDPDQLFPLLTKKCWVLFLGGWWNAEYHMDKSILKTEEWKQKEMAQRDKIKRIFAEARQIYHKSADRREKLDKKK</sequence>
<protein>
    <submittedName>
        <fullName evidence="2">Uncharacterized protein</fullName>
    </submittedName>
</protein>
<dbReference type="AlphaFoldDB" id="A0A9W9FC08"/>